<evidence type="ECO:0000256" key="8">
    <source>
        <dbReference type="ARBA" id="ARBA00023229"/>
    </source>
</evidence>
<accession>A0A3A8ACX5</accession>
<feature type="active site" evidence="10">
    <location>
        <position position="20"/>
    </location>
</feature>
<comment type="pathway">
    <text evidence="10">Isoprenoid biosynthesis; isopentenyl diphosphate biosynthesis via DXP pathway; isopentenyl diphosphate from 1-deoxy-D-xylulose 5-phosphate: step 3/6.</text>
</comment>
<evidence type="ECO:0000256" key="7">
    <source>
        <dbReference type="ARBA" id="ARBA00022840"/>
    </source>
</evidence>
<keyword evidence="14" id="KW-1185">Reference proteome</keyword>
<evidence type="ECO:0000256" key="4">
    <source>
        <dbReference type="ARBA" id="ARBA00022679"/>
    </source>
</evidence>
<protein>
    <recommendedName>
        <fullName evidence="3 10">4-diphosphocytidyl-2-C-methyl-D-erythritol kinase</fullName>
        <shortName evidence="10">CMK</shortName>
        <ecNumber evidence="2 10">2.7.1.148</ecNumber>
    </recommendedName>
    <alternativeName>
        <fullName evidence="9 10">4-(cytidine-5'-diphospho)-2-C-methyl-D-erythritol kinase</fullName>
    </alternativeName>
</protein>
<dbReference type="GO" id="GO:0050515">
    <property type="term" value="F:4-(cytidine 5'-diphospho)-2-C-methyl-D-erythritol kinase activity"/>
    <property type="evidence" value="ECO:0007669"/>
    <property type="project" value="UniProtKB-UniRule"/>
</dbReference>
<dbReference type="PANTHER" id="PTHR43527">
    <property type="entry name" value="4-DIPHOSPHOCYTIDYL-2-C-METHYL-D-ERYTHRITOL KINASE, CHLOROPLASTIC"/>
    <property type="match status" value="1"/>
</dbReference>
<dbReference type="GO" id="GO:0019288">
    <property type="term" value="P:isopentenyl diphosphate biosynthetic process, methylerythritol 4-phosphate pathway"/>
    <property type="evidence" value="ECO:0007669"/>
    <property type="project" value="UniProtKB-UniRule"/>
</dbReference>
<dbReference type="InterPro" id="IPR020568">
    <property type="entry name" value="Ribosomal_Su5_D2-typ_SF"/>
</dbReference>
<comment type="catalytic activity">
    <reaction evidence="10">
        <text>4-CDP-2-C-methyl-D-erythritol + ATP = 4-CDP-2-C-methyl-D-erythritol 2-phosphate + ADP + H(+)</text>
        <dbReference type="Rhea" id="RHEA:18437"/>
        <dbReference type="ChEBI" id="CHEBI:15378"/>
        <dbReference type="ChEBI" id="CHEBI:30616"/>
        <dbReference type="ChEBI" id="CHEBI:57823"/>
        <dbReference type="ChEBI" id="CHEBI:57919"/>
        <dbReference type="ChEBI" id="CHEBI:456216"/>
        <dbReference type="EC" id="2.7.1.148"/>
    </reaction>
</comment>
<dbReference type="UniPathway" id="UPA00056">
    <property type="reaction ID" value="UER00094"/>
</dbReference>
<feature type="domain" description="GHMP kinase N-terminal" evidence="11">
    <location>
        <begin position="81"/>
        <end position="161"/>
    </location>
</feature>
<evidence type="ECO:0000313" key="13">
    <source>
        <dbReference type="EMBL" id="RKF06849.1"/>
    </source>
</evidence>
<dbReference type="GO" id="GO:0005524">
    <property type="term" value="F:ATP binding"/>
    <property type="evidence" value="ECO:0007669"/>
    <property type="project" value="UniProtKB-UniRule"/>
</dbReference>
<evidence type="ECO:0000259" key="12">
    <source>
        <dbReference type="Pfam" id="PF08544"/>
    </source>
</evidence>
<keyword evidence="6 10" id="KW-0418">Kinase</keyword>
<reference evidence="13 14" key="1">
    <citation type="journal article" date="2018" name="Int. J. Syst. Bacteriol.">
        <title>Oceaniradius stylonemae gen. nov., sp. nov., isolated from a red alga, Stylonema cornu-cervi.</title>
        <authorList>
            <person name="Jeong S."/>
        </authorList>
    </citation>
    <scope>NUCLEOTIDE SEQUENCE [LARGE SCALE GENOMIC DNA]</scope>
    <source>
        <strain evidence="13 14">StC1</strain>
    </source>
</reference>
<gene>
    <name evidence="10" type="primary">ispE</name>
    <name evidence="13" type="ORF">DEM25_009375</name>
</gene>
<feature type="domain" description="GHMP kinase C-terminal" evidence="12">
    <location>
        <begin position="219"/>
        <end position="287"/>
    </location>
</feature>
<sequence>MPEIPVSPPGASLEDLAPAKINLCLHVTGRRADGYHLLDSLVVFADSDAADRIAVAPSDTDRFCVNGPEASGLESDNSAGNLVTTARDWLRAQSDTASPVALTLDKNLPVASGIGGGSADAGATLRLLARLWSAEAAIGADRSEAICNALGADIAMCVHGGPLRVRGIGERLDPVAGLPALPALLVNPRVAVATPSAFAALQDRDNTPVPAMPDGGFADIGALADWLSAGTRNDLASPARQLVPAIDDVLGALRSSGALMARMSGSGATCFGLFTTRKQAVDAAETMAGARPDWWIRATILNADTPVRNRAEQGEAHVEA</sequence>
<comment type="function">
    <text evidence="10">Catalyzes the phosphorylation of the position 2 hydroxy group of 4-diphosphocytidyl-2C-methyl-D-erythritol.</text>
</comment>
<dbReference type="Pfam" id="PF00288">
    <property type="entry name" value="GHMP_kinases_N"/>
    <property type="match status" value="1"/>
</dbReference>
<evidence type="ECO:0000256" key="5">
    <source>
        <dbReference type="ARBA" id="ARBA00022741"/>
    </source>
</evidence>
<dbReference type="NCBIfam" id="TIGR00154">
    <property type="entry name" value="ispE"/>
    <property type="match status" value="1"/>
</dbReference>
<dbReference type="InterPro" id="IPR014721">
    <property type="entry name" value="Ribsml_uS5_D2-typ_fold_subgr"/>
</dbReference>
<dbReference type="InterPro" id="IPR006204">
    <property type="entry name" value="GHMP_kinase_N_dom"/>
</dbReference>
<evidence type="ECO:0000256" key="10">
    <source>
        <dbReference type="HAMAP-Rule" id="MF_00061"/>
    </source>
</evidence>
<dbReference type="SUPFAM" id="SSF54211">
    <property type="entry name" value="Ribosomal protein S5 domain 2-like"/>
    <property type="match status" value="1"/>
</dbReference>
<feature type="active site" evidence="10">
    <location>
        <position position="153"/>
    </location>
</feature>
<evidence type="ECO:0000259" key="11">
    <source>
        <dbReference type="Pfam" id="PF00288"/>
    </source>
</evidence>
<organism evidence="13 14">
    <name type="scientific">Oceaniradius stylonematis</name>
    <dbReference type="NCBI Taxonomy" id="2184161"/>
    <lineage>
        <taxon>Bacteria</taxon>
        <taxon>Pseudomonadati</taxon>
        <taxon>Pseudomonadota</taxon>
        <taxon>Alphaproteobacteria</taxon>
        <taxon>Hyphomicrobiales</taxon>
        <taxon>Ahrensiaceae</taxon>
        <taxon>Oceaniradius</taxon>
    </lineage>
</organism>
<evidence type="ECO:0000256" key="3">
    <source>
        <dbReference type="ARBA" id="ARBA00017473"/>
    </source>
</evidence>
<name>A0A3A8ACX5_9HYPH</name>
<dbReference type="InterPro" id="IPR036554">
    <property type="entry name" value="GHMP_kinase_C_sf"/>
</dbReference>
<dbReference type="EMBL" id="QFWV02000005">
    <property type="protein sequence ID" value="RKF06849.1"/>
    <property type="molecule type" value="Genomic_DNA"/>
</dbReference>
<dbReference type="PANTHER" id="PTHR43527:SF2">
    <property type="entry name" value="4-DIPHOSPHOCYTIDYL-2-C-METHYL-D-ERYTHRITOL KINASE, CHLOROPLASTIC"/>
    <property type="match status" value="1"/>
</dbReference>
<dbReference type="InterPro" id="IPR013750">
    <property type="entry name" value="GHMP_kinase_C_dom"/>
</dbReference>
<dbReference type="NCBIfam" id="NF011202">
    <property type="entry name" value="PRK14608.1"/>
    <property type="match status" value="1"/>
</dbReference>
<keyword evidence="7 10" id="KW-0067">ATP-binding</keyword>
<comment type="caution">
    <text evidence="13">The sequence shown here is derived from an EMBL/GenBank/DDBJ whole genome shotgun (WGS) entry which is preliminary data.</text>
</comment>
<dbReference type="AlphaFoldDB" id="A0A3A8ACX5"/>
<evidence type="ECO:0000256" key="6">
    <source>
        <dbReference type="ARBA" id="ARBA00022777"/>
    </source>
</evidence>
<proteinExistence type="inferred from homology"/>
<evidence type="ECO:0000313" key="14">
    <source>
        <dbReference type="Proteomes" id="UP000246132"/>
    </source>
</evidence>
<comment type="similarity">
    <text evidence="1 10">Belongs to the GHMP kinase family. IspE subfamily.</text>
</comment>
<dbReference type="Pfam" id="PF08544">
    <property type="entry name" value="GHMP_kinases_C"/>
    <property type="match status" value="1"/>
</dbReference>
<dbReference type="SUPFAM" id="SSF55060">
    <property type="entry name" value="GHMP Kinase, C-terminal domain"/>
    <property type="match status" value="1"/>
</dbReference>
<dbReference type="GO" id="GO:0016114">
    <property type="term" value="P:terpenoid biosynthetic process"/>
    <property type="evidence" value="ECO:0007669"/>
    <property type="project" value="UniProtKB-UniRule"/>
</dbReference>
<feature type="binding site" evidence="10">
    <location>
        <begin position="109"/>
        <end position="119"/>
    </location>
    <ligand>
        <name>ATP</name>
        <dbReference type="ChEBI" id="CHEBI:30616"/>
    </ligand>
</feature>
<keyword evidence="8 10" id="KW-0414">Isoprene biosynthesis</keyword>
<dbReference type="EC" id="2.7.1.148" evidence="2 10"/>
<keyword evidence="5 10" id="KW-0547">Nucleotide-binding</keyword>
<evidence type="ECO:0000256" key="9">
    <source>
        <dbReference type="ARBA" id="ARBA00032554"/>
    </source>
</evidence>
<dbReference type="InterPro" id="IPR004424">
    <property type="entry name" value="IspE"/>
</dbReference>
<dbReference type="OrthoDB" id="9809438at2"/>
<dbReference type="Gene3D" id="3.30.230.10">
    <property type="match status" value="1"/>
</dbReference>
<dbReference type="HAMAP" id="MF_00061">
    <property type="entry name" value="IspE"/>
    <property type="match status" value="1"/>
</dbReference>
<dbReference type="PIRSF" id="PIRSF010376">
    <property type="entry name" value="IspE"/>
    <property type="match status" value="1"/>
</dbReference>
<keyword evidence="4 10" id="KW-0808">Transferase</keyword>
<dbReference type="Gene3D" id="3.30.70.890">
    <property type="entry name" value="GHMP kinase, C-terminal domain"/>
    <property type="match status" value="1"/>
</dbReference>
<dbReference type="Proteomes" id="UP000246132">
    <property type="component" value="Unassembled WGS sequence"/>
</dbReference>
<evidence type="ECO:0000256" key="2">
    <source>
        <dbReference type="ARBA" id="ARBA00012052"/>
    </source>
</evidence>
<evidence type="ECO:0000256" key="1">
    <source>
        <dbReference type="ARBA" id="ARBA00009684"/>
    </source>
</evidence>